<name>A0A8J3SFI6_9ACTN</name>
<dbReference type="EMBL" id="BOOJ01000014">
    <property type="protein sequence ID" value="GIH91074.1"/>
    <property type="molecule type" value="Genomic_DNA"/>
</dbReference>
<dbReference type="AlphaFoldDB" id="A0A8J3SFI6"/>
<keyword evidence="2" id="KW-1185">Reference proteome</keyword>
<evidence type="ECO:0000313" key="1">
    <source>
        <dbReference type="EMBL" id="GIH91074.1"/>
    </source>
</evidence>
<gene>
    <name evidence="1" type="ORF">Psi01_17040</name>
</gene>
<proteinExistence type="predicted"/>
<evidence type="ECO:0000313" key="2">
    <source>
        <dbReference type="Proteomes" id="UP000619788"/>
    </source>
</evidence>
<sequence length="93" mass="10598">MDRPFQPEPAARSRSGRIRYVIHGEDREQSIRLIDVARYVSEDPEVRTVRTVGDPAAPNLLVVEMTAEYAEILRRRLGPNFTIEQDLPVQPLG</sequence>
<accession>A0A8J3SFI6</accession>
<protein>
    <submittedName>
        <fullName evidence="1">Uncharacterized protein</fullName>
    </submittedName>
</protein>
<comment type="caution">
    <text evidence="1">The sequence shown here is derived from an EMBL/GenBank/DDBJ whole genome shotgun (WGS) entry which is preliminary data.</text>
</comment>
<dbReference type="Proteomes" id="UP000619788">
    <property type="component" value="Unassembled WGS sequence"/>
</dbReference>
<organism evidence="1 2">
    <name type="scientific">Planobispora siamensis</name>
    <dbReference type="NCBI Taxonomy" id="936338"/>
    <lineage>
        <taxon>Bacteria</taxon>
        <taxon>Bacillati</taxon>
        <taxon>Actinomycetota</taxon>
        <taxon>Actinomycetes</taxon>
        <taxon>Streptosporangiales</taxon>
        <taxon>Streptosporangiaceae</taxon>
        <taxon>Planobispora</taxon>
    </lineage>
</organism>
<reference evidence="1 2" key="1">
    <citation type="submission" date="2021-01" db="EMBL/GenBank/DDBJ databases">
        <title>Whole genome shotgun sequence of Planobispora siamensis NBRC 107568.</title>
        <authorList>
            <person name="Komaki H."/>
            <person name="Tamura T."/>
        </authorList>
    </citation>
    <scope>NUCLEOTIDE SEQUENCE [LARGE SCALE GENOMIC DNA]</scope>
    <source>
        <strain evidence="1 2">NBRC 107568</strain>
    </source>
</reference>